<gene>
    <name evidence="1" type="ORF">Cni_G19656</name>
</gene>
<dbReference type="AlphaFoldDB" id="A0AAQ3KNL0"/>
<reference evidence="1 2" key="1">
    <citation type="submission" date="2023-10" db="EMBL/GenBank/DDBJ databases">
        <title>Chromosome-scale genome assembly provides insights into flower coloration mechanisms of Canna indica.</title>
        <authorList>
            <person name="Li C."/>
        </authorList>
    </citation>
    <scope>NUCLEOTIDE SEQUENCE [LARGE SCALE GENOMIC DNA]</scope>
    <source>
        <tissue evidence="1">Flower</tissue>
    </source>
</reference>
<evidence type="ECO:0000313" key="2">
    <source>
        <dbReference type="Proteomes" id="UP001327560"/>
    </source>
</evidence>
<dbReference type="PANTHER" id="PTHR23213:SF354">
    <property type="entry name" value="FORMIN-LIKE PROTEIN 4"/>
    <property type="match status" value="1"/>
</dbReference>
<dbReference type="Gene3D" id="1.20.58.2220">
    <property type="entry name" value="Formin, FH2 domain"/>
    <property type="match status" value="1"/>
</dbReference>
<evidence type="ECO:0000313" key="1">
    <source>
        <dbReference type="EMBL" id="WOL10897.1"/>
    </source>
</evidence>
<accession>A0AAQ3KNL0</accession>
<protein>
    <submittedName>
        <fullName evidence="1">Formin-like protein 16</fullName>
    </submittedName>
</protein>
<dbReference type="GO" id="GO:0045010">
    <property type="term" value="P:actin nucleation"/>
    <property type="evidence" value="ECO:0007669"/>
    <property type="project" value="InterPro"/>
</dbReference>
<sequence length="104" mass="11745">MEEEENTRTAKISSTTILNGRRLSSDVLERITKIALTKEEDDLIRGYSGNPSKLDDGESFLFHILRAVPAAPFVCLDVMLFATAYEPEMAQFMQSLQMQSLQML</sequence>
<dbReference type="SUPFAM" id="SSF101447">
    <property type="entry name" value="Formin homology 2 domain (FH2 domain)"/>
    <property type="match status" value="1"/>
</dbReference>
<proteinExistence type="predicted"/>
<dbReference type="Proteomes" id="UP001327560">
    <property type="component" value="Chromosome 6"/>
</dbReference>
<organism evidence="1 2">
    <name type="scientific">Canna indica</name>
    <name type="common">Indian-shot</name>
    <dbReference type="NCBI Taxonomy" id="4628"/>
    <lineage>
        <taxon>Eukaryota</taxon>
        <taxon>Viridiplantae</taxon>
        <taxon>Streptophyta</taxon>
        <taxon>Embryophyta</taxon>
        <taxon>Tracheophyta</taxon>
        <taxon>Spermatophyta</taxon>
        <taxon>Magnoliopsida</taxon>
        <taxon>Liliopsida</taxon>
        <taxon>Zingiberales</taxon>
        <taxon>Cannaceae</taxon>
        <taxon>Canna</taxon>
    </lineage>
</organism>
<dbReference type="EMBL" id="CP136895">
    <property type="protein sequence ID" value="WOL10897.1"/>
    <property type="molecule type" value="Genomic_DNA"/>
</dbReference>
<keyword evidence="2" id="KW-1185">Reference proteome</keyword>
<dbReference type="PANTHER" id="PTHR23213">
    <property type="entry name" value="FORMIN-RELATED"/>
    <property type="match status" value="1"/>
</dbReference>
<dbReference type="GO" id="GO:0051015">
    <property type="term" value="F:actin filament binding"/>
    <property type="evidence" value="ECO:0007669"/>
    <property type="project" value="InterPro"/>
</dbReference>
<name>A0AAQ3KNL0_9LILI</name>
<dbReference type="InterPro" id="IPR042201">
    <property type="entry name" value="FH2_Formin_sf"/>
</dbReference>
<dbReference type="InterPro" id="IPR027643">
    <property type="entry name" value="Formin-like_plant"/>
</dbReference>